<dbReference type="Proteomes" id="UP000242146">
    <property type="component" value="Unassembled WGS sequence"/>
</dbReference>
<dbReference type="InterPro" id="IPR021900">
    <property type="entry name" value="DUF3512"/>
</dbReference>
<dbReference type="OrthoDB" id="21648at2759"/>
<proteinExistence type="predicted"/>
<evidence type="ECO:0000256" key="1">
    <source>
        <dbReference type="SAM" id="MobiDB-lite"/>
    </source>
</evidence>
<organism evidence="2 3">
    <name type="scientific">Hesseltinella vesiculosa</name>
    <dbReference type="NCBI Taxonomy" id="101127"/>
    <lineage>
        <taxon>Eukaryota</taxon>
        <taxon>Fungi</taxon>
        <taxon>Fungi incertae sedis</taxon>
        <taxon>Mucoromycota</taxon>
        <taxon>Mucoromycotina</taxon>
        <taxon>Mucoromycetes</taxon>
        <taxon>Mucorales</taxon>
        <taxon>Cunninghamellaceae</taxon>
        <taxon>Hesseltinella</taxon>
    </lineage>
</organism>
<dbReference type="AlphaFoldDB" id="A0A1X2GKP5"/>
<gene>
    <name evidence="2" type="ORF">DM01DRAFT_1382473</name>
</gene>
<evidence type="ECO:0000313" key="2">
    <source>
        <dbReference type="EMBL" id="ORX56185.1"/>
    </source>
</evidence>
<protein>
    <submittedName>
        <fullName evidence="2">Uncharacterized protein</fullName>
    </submittedName>
</protein>
<keyword evidence="3" id="KW-1185">Reference proteome</keyword>
<sequence length="391" mass="43978">MMETDELEREFEASVLCPLLNNVASVLSECRLGSLQIRSVDQFQTIKNKISKQSYRSIGSFKLDLDALFVDLRSKNQTHDAQRVEELYNAVLSSTVLELRHLIPLRLTPNTSDQVRVALFRPAMDGFVFTDASSRIPVSEAYVSPHLQSIAVHPTNSFNAPTLKESLYPIACETNDIVKENPVMPVQWLDYGPFASFAPVYDSNNANLSYDMSYSGVQAKQHAMDVIDQQSREAEDMEQDIDSDWLQKQGLDLEAMAHHLAARPKLETNTDLIHTLAQQQDKRFALETHPEIAKAEQDLASQLQQQLADLLRRVDPKDILQSDQVEKAIAQRPHHATSYRGSLPPNKLFALPTSDTLDQPLPPPYTNITPTYAKNQWRLPDAQPSEGTASQ</sequence>
<feature type="region of interest" description="Disordered" evidence="1">
    <location>
        <begin position="351"/>
        <end position="391"/>
    </location>
</feature>
<dbReference type="EMBL" id="MCGT01000010">
    <property type="protein sequence ID" value="ORX56185.1"/>
    <property type="molecule type" value="Genomic_DNA"/>
</dbReference>
<evidence type="ECO:0000313" key="3">
    <source>
        <dbReference type="Proteomes" id="UP000242146"/>
    </source>
</evidence>
<accession>A0A1X2GKP5</accession>
<comment type="caution">
    <text evidence="2">The sequence shown here is derived from an EMBL/GenBank/DDBJ whole genome shotgun (WGS) entry which is preliminary data.</text>
</comment>
<reference evidence="2 3" key="1">
    <citation type="submission" date="2016-07" db="EMBL/GenBank/DDBJ databases">
        <title>Pervasive Adenine N6-methylation of Active Genes in Fungi.</title>
        <authorList>
            <consortium name="DOE Joint Genome Institute"/>
            <person name="Mondo S.J."/>
            <person name="Dannebaum R.O."/>
            <person name="Kuo R.C."/>
            <person name="Labutti K."/>
            <person name="Haridas S."/>
            <person name="Kuo A."/>
            <person name="Salamov A."/>
            <person name="Ahrendt S.R."/>
            <person name="Lipzen A."/>
            <person name="Sullivan W."/>
            <person name="Andreopoulos W.B."/>
            <person name="Clum A."/>
            <person name="Lindquist E."/>
            <person name="Daum C."/>
            <person name="Ramamoorthy G.K."/>
            <person name="Gryganskyi A."/>
            <person name="Culley D."/>
            <person name="Magnuson J.K."/>
            <person name="James T.Y."/>
            <person name="O'Malley M.A."/>
            <person name="Stajich J.E."/>
            <person name="Spatafora J.W."/>
            <person name="Visel A."/>
            <person name="Grigoriev I.V."/>
        </authorList>
    </citation>
    <scope>NUCLEOTIDE SEQUENCE [LARGE SCALE GENOMIC DNA]</scope>
    <source>
        <strain evidence="2 3">NRRL 3301</strain>
    </source>
</reference>
<name>A0A1X2GKP5_9FUNG</name>
<dbReference type="Pfam" id="PF12024">
    <property type="entry name" value="DUF3512"/>
    <property type="match status" value="1"/>
</dbReference>